<dbReference type="InterPro" id="IPR006016">
    <property type="entry name" value="UspA"/>
</dbReference>
<dbReference type="Pfam" id="PF00582">
    <property type="entry name" value="Usp"/>
    <property type="match status" value="2"/>
</dbReference>
<feature type="domain" description="UspA" evidence="2">
    <location>
        <begin position="134"/>
        <end position="268"/>
    </location>
</feature>
<comment type="caution">
    <text evidence="3">The sequence shown here is derived from an EMBL/GenBank/DDBJ whole genome shotgun (WGS) entry which is preliminary data.</text>
</comment>
<reference evidence="4" key="1">
    <citation type="submission" date="2017-09" db="EMBL/GenBank/DDBJ databases">
        <authorList>
            <person name="Feng G."/>
            <person name="Zhu H."/>
        </authorList>
    </citation>
    <scope>NUCLEOTIDE SEQUENCE [LARGE SCALE GENOMIC DNA]</scope>
    <source>
        <strain evidence="4">1PNM-20</strain>
    </source>
</reference>
<name>A0A2A2SHY9_9SPHN</name>
<evidence type="ECO:0000313" key="3">
    <source>
        <dbReference type="EMBL" id="PAX08852.1"/>
    </source>
</evidence>
<evidence type="ECO:0000313" key="4">
    <source>
        <dbReference type="Proteomes" id="UP000218151"/>
    </source>
</evidence>
<dbReference type="RefSeq" id="WP_095997363.1">
    <property type="nucleotide sequence ID" value="NZ_NSLI01000002.1"/>
</dbReference>
<accession>A0A2A2SHY9</accession>
<dbReference type="CDD" id="cd00293">
    <property type="entry name" value="USP-like"/>
    <property type="match status" value="2"/>
</dbReference>
<dbReference type="OrthoDB" id="5564966at2"/>
<evidence type="ECO:0000256" key="1">
    <source>
        <dbReference type="ARBA" id="ARBA00008791"/>
    </source>
</evidence>
<sequence length="277" mass="30398">MVSSRILVATDLSPRCDRAVDRAFSLAEQLSAELTVLHVASGDRADNGRDARLRDELGRQCLGRASLDQLLIERGPVPATIVRVARERRSDLILTGVARFNDVRDHVVGTAVEHLIRCTNIPILIVKQRATGPYSRLLAPVDFGPASRAALAYAFALFPAAGFHAVHVVPPSFPARLDQTELFRLGRAEAERKIEPFLDKLPFDLRSGLQLSILSGEINREIHRSAREWAADMLVLGAEDHSDLALATIGSRTVDLLRCEPADTLVVRAVQPNRRAA</sequence>
<dbReference type="PRINTS" id="PR01438">
    <property type="entry name" value="UNVRSLSTRESS"/>
</dbReference>
<dbReference type="SUPFAM" id="SSF52402">
    <property type="entry name" value="Adenine nucleotide alpha hydrolases-like"/>
    <property type="match status" value="2"/>
</dbReference>
<dbReference type="EMBL" id="NSLI01000002">
    <property type="protein sequence ID" value="PAX08852.1"/>
    <property type="molecule type" value="Genomic_DNA"/>
</dbReference>
<protein>
    <recommendedName>
        <fullName evidence="2">UspA domain-containing protein</fullName>
    </recommendedName>
</protein>
<gene>
    <name evidence="3" type="ORF">CKY28_05725</name>
</gene>
<feature type="domain" description="UspA" evidence="2">
    <location>
        <begin position="5"/>
        <end position="127"/>
    </location>
</feature>
<dbReference type="Gene3D" id="3.40.50.620">
    <property type="entry name" value="HUPs"/>
    <property type="match status" value="2"/>
</dbReference>
<dbReference type="Proteomes" id="UP000218151">
    <property type="component" value="Unassembled WGS sequence"/>
</dbReference>
<organism evidence="3 4">
    <name type="scientific">Sphingomonas lenta</name>
    <dbReference type="NCBI Taxonomy" id="1141887"/>
    <lineage>
        <taxon>Bacteria</taxon>
        <taxon>Pseudomonadati</taxon>
        <taxon>Pseudomonadota</taxon>
        <taxon>Alphaproteobacteria</taxon>
        <taxon>Sphingomonadales</taxon>
        <taxon>Sphingomonadaceae</taxon>
        <taxon>Sphingomonas</taxon>
    </lineage>
</organism>
<evidence type="ECO:0000259" key="2">
    <source>
        <dbReference type="Pfam" id="PF00582"/>
    </source>
</evidence>
<keyword evidence="4" id="KW-1185">Reference proteome</keyword>
<proteinExistence type="inferred from homology"/>
<comment type="similarity">
    <text evidence="1">Belongs to the universal stress protein A family.</text>
</comment>
<dbReference type="InterPro" id="IPR014729">
    <property type="entry name" value="Rossmann-like_a/b/a_fold"/>
</dbReference>
<dbReference type="PANTHER" id="PTHR46268:SF6">
    <property type="entry name" value="UNIVERSAL STRESS PROTEIN UP12"/>
    <property type="match status" value="1"/>
</dbReference>
<dbReference type="InterPro" id="IPR006015">
    <property type="entry name" value="Universal_stress_UspA"/>
</dbReference>
<dbReference type="AlphaFoldDB" id="A0A2A2SHY9"/>
<dbReference type="PANTHER" id="PTHR46268">
    <property type="entry name" value="STRESS RESPONSE PROTEIN NHAX"/>
    <property type="match status" value="1"/>
</dbReference>